<feature type="transmembrane region" description="Helical" evidence="9">
    <location>
        <begin position="275"/>
        <end position="295"/>
    </location>
</feature>
<keyword evidence="3" id="KW-1003">Cell membrane</keyword>
<dbReference type="EMBL" id="JRFU01000121">
    <property type="protein sequence ID" value="PWE86285.1"/>
    <property type="molecule type" value="Genomic_DNA"/>
</dbReference>
<dbReference type="PANTHER" id="PTHR32196">
    <property type="entry name" value="ABC TRANSPORTER PERMEASE PROTEIN YPHD-RELATED-RELATED"/>
    <property type="match status" value="1"/>
</dbReference>
<dbReference type="Pfam" id="PF02653">
    <property type="entry name" value="BPD_transp_2"/>
    <property type="match status" value="1"/>
</dbReference>
<organism evidence="10 11">
    <name type="scientific">Eubacterium ramulus</name>
    <dbReference type="NCBI Taxonomy" id="39490"/>
    <lineage>
        <taxon>Bacteria</taxon>
        <taxon>Bacillati</taxon>
        <taxon>Bacillota</taxon>
        <taxon>Clostridia</taxon>
        <taxon>Eubacteriales</taxon>
        <taxon>Eubacteriaceae</taxon>
        <taxon>Eubacterium</taxon>
    </lineage>
</organism>
<keyword evidence="5 9" id="KW-0812">Transmembrane</keyword>
<evidence type="ECO:0000256" key="2">
    <source>
        <dbReference type="ARBA" id="ARBA00022448"/>
    </source>
</evidence>
<evidence type="ECO:0000256" key="7">
    <source>
        <dbReference type="ARBA" id="ARBA00023136"/>
    </source>
</evidence>
<evidence type="ECO:0000256" key="8">
    <source>
        <dbReference type="ARBA" id="ARBA00039381"/>
    </source>
</evidence>
<evidence type="ECO:0000256" key="6">
    <source>
        <dbReference type="ARBA" id="ARBA00022989"/>
    </source>
</evidence>
<dbReference type="AlphaFoldDB" id="A0A2V1JS03"/>
<evidence type="ECO:0000256" key="1">
    <source>
        <dbReference type="ARBA" id="ARBA00004651"/>
    </source>
</evidence>
<comment type="caution">
    <text evidence="10">The sequence shown here is derived from an EMBL/GenBank/DDBJ whole genome shotgun (WGS) entry which is preliminary data.</text>
</comment>
<feature type="transmembrane region" description="Helical" evidence="9">
    <location>
        <begin position="54"/>
        <end position="77"/>
    </location>
</feature>
<feature type="transmembrane region" description="Helical" evidence="9">
    <location>
        <begin position="168"/>
        <end position="188"/>
    </location>
</feature>
<dbReference type="InterPro" id="IPR001851">
    <property type="entry name" value="ABC_transp_permease"/>
</dbReference>
<dbReference type="OrthoDB" id="9792579at2"/>
<feature type="transmembrane region" description="Helical" evidence="9">
    <location>
        <begin position="20"/>
        <end position="42"/>
    </location>
</feature>
<name>A0A2V1JS03_EUBRA</name>
<evidence type="ECO:0000256" key="5">
    <source>
        <dbReference type="ARBA" id="ARBA00022692"/>
    </source>
</evidence>
<feature type="transmembrane region" description="Helical" evidence="9">
    <location>
        <begin position="245"/>
        <end position="268"/>
    </location>
</feature>
<evidence type="ECO:0000313" key="10">
    <source>
        <dbReference type="EMBL" id="PWE86285.1"/>
    </source>
</evidence>
<dbReference type="RefSeq" id="WP_109216064.1">
    <property type="nucleotide sequence ID" value="NZ_JRFU01000121.1"/>
</dbReference>
<keyword evidence="6 9" id="KW-1133">Transmembrane helix</keyword>
<evidence type="ECO:0000256" key="9">
    <source>
        <dbReference type="SAM" id="Phobius"/>
    </source>
</evidence>
<evidence type="ECO:0000256" key="4">
    <source>
        <dbReference type="ARBA" id="ARBA00022519"/>
    </source>
</evidence>
<feature type="transmembrane region" description="Helical" evidence="9">
    <location>
        <begin position="97"/>
        <end position="117"/>
    </location>
</feature>
<proteinExistence type="predicted"/>
<comment type="subcellular location">
    <subcellularLocation>
        <location evidence="1">Cell membrane</location>
        <topology evidence="1">Multi-pass membrane protein</topology>
    </subcellularLocation>
</comment>
<feature type="transmembrane region" description="Helical" evidence="9">
    <location>
        <begin position="129"/>
        <end position="148"/>
    </location>
</feature>
<protein>
    <recommendedName>
        <fullName evidence="8">Autoinducer 2 import system permease protein LsrD</fullName>
    </recommendedName>
</protein>
<keyword evidence="4" id="KW-0997">Cell inner membrane</keyword>
<accession>A0A2V1JS03</accession>
<evidence type="ECO:0000313" key="11">
    <source>
        <dbReference type="Proteomes" id="UP000245288"/>
    </source>
</evidence>
<dbReference type="PANTHER" id="PTHR32196:SF71">
    <property type="entry name" value="AUTOINDUCER 2 IMPORT SYSTEM PERMEASE PROTEIN LSRD"/>
    <property type="match status" value="1"/>
</dbReference>
<evidence type="ECO:0000256" key="3">
    <source>
        <dbReference type="ARBA" id="ARBA00022475"/>
    </source>
</evidence>
<sequence>MSKEKTLSVDPKKKRLQTQILVIAIVVAAFVVCHFITGGRLLAPNNLRTILTQVTYPMIVALGMMFIFTGGMIDLSIGAQAILAGNVAAVLVEDFGLGYAGLIIGAIVTMIVCELLSASCSVFLGIPSWVAGLGAALVFEAIATIYVGNRAKTAGAAVVYLKHCQALGKFPTIFIIAIAVFVVAWFIFNRTKLGFNLRAIGGGGEVAEAMGINRVKTIMLSAAVGALIISIGVITQLSYTGRFTTSAGMGSLSGIFKSLAVILIAGSFSRIYNDAVGCVIGAFIVAGLFNVLTLMGVPSGTGQDVCLGMVVLVCGILSSLGYKGVMK</sequence>
<dbReference type="Proteomes" id="UP000245288">
    <property type="component" value="Unassembled WGS sequence"/>
</dbReference>
<keyword evidence="7 9" id="KW-0472">Membrane</keyword>
<gene>
    <name evidence="10" type="ORF">LG34_11330</name>
</gene>
<keyword evidence="11" id="KW-1185">Reference proteome</keyword>
<feature type="transmembrane region" description="Helical" evidence="9">
    <location>
        <begin position="307"/>
        <end position="325"/>
    </location>
</feature>
<feature type="transmembrane region" description="Helical" evidence="9">
    <location>
        <begin position="218"/>
        <end position="239"/>
    </location>
</feature>
<keyword evidence="2" id="KW-0813">Transport</keyword>
<dbReference type="GO" id="GO:0005886">
    <property type="term" value="C:plasma membrane"/>
    <property type="evidence" value="ECO:0007669"/>
    <property type="project" value="UniProtKB-SubCell"/>
</dbReference>
<reference evidence="10 11" key="1">
    <citation type="submission" date="2014-09" db="EMBL/GenBank/DDBJ databases">
        <title>Butyrate-producing bacteria isolated from human gut.</title>
        <authorList>
            <person name="Zhang Q."/>
            <person name="Zhao L."/>
        </authorList>
    </citation>
    <scope>NUCLEOTIDE SEQUENCE [LARGE SCALE GENOMIC DNA]</scope>
    <source>
        <strain evidence="10 11">21</strain>
    </source>
</reference>
<dbReference type="GO" id="GO:0022857">
    <property type="term" value="F:transmembrane transporter activity"/>
    <property type="evidence" value="ECO:0007669"/>
    <property type="project" value="InterPro"/>
</dbReference>